<organism evidence="9 10">
    <name type="scientific">Halanaerobium saccharolyticum</name>
    <dbReference type="NCBI Taxonomy" id="43595"/>
    <lineage>
        <taxon>Bacteria</taxon>
        <taxon>Bacillati</taxon>
        <taxon>Bacillota</taxon>
        <taxon>Clostridia</taxon>
        <taxon>Halanaerobiales</taxon>
        <taxon>Halanaerobiaceae</taxon>
        <taxon>Halanaerobium</taxon>
    </lineage>
</organism>
<feature type="active site" description="Proton acceptor" evidence="5">
    <location>
        <position position="21"/>
    </location>
</feature>
<dbReference type="Proteomes" id="UP000295064">
    <property type="component" value="Unassembled WGS sequence"/>
</dbReference>
<dbReference type="OrthoDB" id="9801455at2"/>
<feature type="site" description="Important for catalytic activity, responsible for pKa modulation of the active site Glu and correct orientation of both the proton donor and substrate" evidence="6">
    <location>
        <position position="138"/>
    </location>
</feature>
<evidence type="ECO:0000256" key="5">
    <source>
        <dbReference type="PIRSR" id="PIRSR606710-1"/>
    </source>
</evidence>
<feature type="active site" description="Proton donor" evidence="5">
    <location>
        <position position="192"/>
    </location>
</feature>
<dbReference type="CDD" id="cd00161">
    <property type="entry name" value="beta-trefoil_Ricin-like"/>
    <property type="match status" value="1"/>
</dbReference>
<dbReference type="GO" id="GO:0005975">
    <property type="term" value="P:carbohydrate metabolic process"/>
    <property type="evidence" value="ECO:0007669"/>
    <property type="project" value="InterPro"/>
</dbReference>
<dbReference type="PANTHER" id="PTHR43301">
    <property type="entry name" value="ARABINAN ENDO-1,5-ALPHA-L-ARABINOSIDASE"/>
    <property type="match status" value="1"/>
</dbReference>
<evidence type="ECO:0000313" key="9">
    <source>
        <dbReference type="EMBL" id="TDO92077.1"/>
    </source>
</evidence>
<evidence type="ECO:0000256" key="7">
    <source>
        <dbReference type="RuleBase" id="RU361187"/>
    </source>
</evidence>
<comment type="similarity">
    <text evidence="2 7">Belongs to the glycosyl hydrolase 43 family.</text>
</comment>
<name>A0A4R6LUI4_9FIRM</name>
<dbReference type="InterPro" id="IPR035992">
    <property type="entry name" value="Ricin_B-like_lectins"/>
</dbReference>
<evidence type="ECO:0000259" key="8">
    <source>
        <dbReference type="SMART" id="SM00458"/>
    </source>
</evidence>
<proteinExistence type="inferred from homology"/>
<dbReference type="Pfam" id="PF04616">
    <property type="entry name" value="Glyco_hydro_43"/>
    <property type="match status" value="1"/>
</dbReference>
<reference evidence="9 10" key="1">
    <citation type="submission" date="2019-03" db="EMBL/GenBank/DDBJ databases">
        <title>Subsurface microbial communities from deep shales in Ohio and West Virginia, USA.</title>
        <authorList>
            <person name="Wrighton K."/>
        </authorList>
    </citation>
    <scope>NUCLEOTIDE SEQUENCE [LARGE SCALE GENOMIC DNA]</scope>
    <source>
        <strain evidence="9 10">MA284_T2</strain>
    </source>
</reference>
<evidence type="ECO:0000256" key="2">
    <source>
        <dbReference type="ARBA" id="ARBA00009865"/>
    </source>
</evidence>
<accession>A0A4R6LUI4</accession>
<dbReference type="SMART" id="SM00458">
    <property type="entry name" value="RICIN"/>
    <property type="match status" value="1"/>
</dbReference>
<dbReference type="GO" id="GO:0030246">
    <property type="term" value="F:carbohydrate binding"/>
    <property type="evidence" value="ECO:0007669"/>
    <property type="project" value="UniProtKB-KW"/>
</dbReference>
<evidence type="ECO:0000256" key="4">
    <source>
        <dbReference type="ARBA" id="ARBA00023295"/>
    </source>
</evidence>
<keyword evidence="4 7" id="KW-0326">Glycosidase</keyword>
<comment type="pathway">
    <text evidence="1">Glycan metabolism; L-arabinan degradation.</text>
</comment>
<dbReference type="SUPFAM" id="SSF75005">
    <property type="entry name" value="Arabinanase/levansucrase/invertase"/>
    <property type="match status" value="1"/>
</dbReference>
<dbReference type="AlphaFoldDB" id="A0A4R6LUI4"/>
<evidence type="ECO:0000256" key="3">
    <source>
        <dbReference type="ARBA" id="ARBA00022801"/>
    </source>
</evidence>
<keyword evidence="9" id="KW-0430">Lectin</keyword>
<evidence type="ECO:0000256" key="6">
    <source>
        <dbReference type="PIRSR" id="PIRSR606710-2"/>
    </source>
</evidence>
<dbReference type="PANTHER" id="PTHR43301:SF3">
    <property type="entry name" value="ARABINAN ENDO-1,5-ALPHA-L-ARABINOSIDASE A-RELATED"/>
    <property type="match status" value="1"/>
</dbReference>
<evidence type="ECO:0000313" key="10">
    <source>
        <dbReference type="Proteomes" id="UP000295064"/>
    </source>
</evidence>
<dbReference type="SUPFAM" id="SSF50370">
    <property type="entry name" value="Ricin B-like lectins"/>
    <property type="match status" value="1"/>
</dbReference>
<feature type="domain" description="Ricin B lectin" evidence="8">
    <location>
        <begin position="307"/>
        <end position="439"/>
    </location>
</feature>
<keyword evidence="3 7" id="KW-0378">Hydrolase</keyword>
<dbReference type="Gene3D" id="2.115.10.20">
    <property type="entry name" value="Glycosyl hydrolase domain, family 43"/>
    <property type="match status" value="1"/>
</dbReference>
<dbReference type="InterPro" id="IPR006710">
    <property type="entry name" value="Glyco_hydro_43"/>
</dbReference>
<dbReference type="Pfam" id="PF14200">
    <property type="entry name" value="RicinB_lectin_2"/>
    <property type="match status" value="1"/>
</dbReference>
<dbReference type="InterPro" id="IPR050727">
    <property type="entry name" value="GH43_arabinanases"/>
</dbReference>
<dbReference type="PROSITE" id="PS50231">
    <property type="entry name" value="RICIN_B_LECTIN"/>
    <property type="match status" value="1"/>
</dbReference>
<sequence length="445" mass="51805">MMEKKLFSLNRNITGNLKAHDPALVKENNKWWLFHTGKGFGIKSSQDGLNWKKEAPILEEPLAWWSDYVPHFDRDNDIWAPDLEFFNDKWWLYYSVSEFGTNNSVIGLLSADSIEEGNWKDEGLVITSSDGKKFNTIDPCIFIDAEDNPWLVFGSWFDGIKLAEIDQKTMKLKGEIHSLASRRVGDRAAGVEAPTLTYKDGYYYLFTSIDHCCRGKKSDYKIVYGRSKYIEGPYLDKNGIDLLNGGGTVLTASDEKYVGHGGQDIYNNQLLIHHAYSRKNGEYRFFIKDLKWENNWPELKETDNYFKGYYKIINSARNKIVSVEDSKTESRAKMVARNDNDFDSQKWMIYPVDSTFYRIENKNSLLYLEVQDALKTEAAVVQQWSNSSHPCQEWEITAVNNDEFKIINRNSQKALTLNEDNNLIQREDKDKKEQKWQLEWLQKKD</sequence>
<dbReference type="GO" id="GO:0004553">
    <property type="term" value="F:hydrolase activity, hydrolyzing O-glycosyl compounds"/>
    <property type="evidence" value="ECO:0007669"/>
    <property type="project" value="InterPro"/>
</dbReference>
<evidence type="ECO:0000256" key="1">
    <source>
        <dbReference type="ARBA" id="ARBA00004834"/>
    </source>
</evidence>
<protein>
    <submittedName>
        <fullName evidence="9">Ricin-type beta-trefoil lectin protein</fullName>
    </submittedName>
</protein>
<dbReference type="InterPro" id="IPR000772">
    <property type="entry name" value="Ricin_B_lectin"/>
</dbReference>
<dbReference type="EMBL" id="SNWX01000008">
    <property type="protein sequence ID" value="TDO92077.1"/>
    <property type="molecule type" value="Genomic_DNA"/>
</dbReference>
<gene>
    <name evidence="9" type="ORF">DFR79_108103</name>
</gene>
<dbReference type="InterPro" id="IPR023296">
    <property type="entry name" value="Glyco_hydro_beta-prop_sf"/>
</dbReference>
<dbReference type="Gene3D" id="2.80.10.50">
    <property type="match status" value="1"/>
</dbReference>
<comment type="caution">
    <text evidence="9">The sequence shown here is derived from an EMBL/GenBank/DDBJ whole genome shotgun (WGS) entry which is preliminary data.</text>
</comment>